<keyword evidence="7" id="KW-0645">Protease</keyword>
<dbReference type="Gene3D" id="2.60.40.1840">
    <property type="match status" value="1"/>
</dbReference>
<evidence type="ECO:0000256" key="6">
    <source>
        <dbReference type="ARBA" id="ARBA00022438"/>
    </source>
</evidence>
<dbReference type="EMBL" id="JAZHOF010000006">
    <property type="protein sequence ID" value="MEJ8573087.1"/>
    <property type="molecule type" value="Genomic_DNA"/>
</dbReference>
<evidence type="ECO:0000256" key="3">
    <source>
        <dbReference type="ARBA" id="ARBA00010136"/>
    </source>
</evidence>
<dbReference type="Pfam" id="PF17432">
    <property type="entry name" value="DUF3458_C"/>
    <property type="match status" value="1"/>
</dbReference>
<evidence type="ECO:0000256" key="11">
    <source>
        <dbReference type="ARBA" id="ARBA00023049"/>
    </source>
</evidence>
<dbReference type="Pfam" id="PF11940">
    <property type="entry name" value="DUF3458"/>
    <property type="match status" value="1"/>
</dbReference>
<dbReference type="PANTHER" id="PTHR46322:SF1">
    <property type="entry name" value="PUROMYCIN-SENSITIVE AMINOPEPTIDASE"/>
    <property type="match status" value="1"/>
</dbReference>
<dbReference type="EC" id="3.4.11.2" evidence="4 12"/>
<evidence type="ECO:0000313" key="17">
    <source>
        <dbReference type="EMBL" id="MEJ8573087.1"/>
    </source>
</evidence>
<feature type="domain" description="Aminopeptidase N-like N-terminal" evidence="16">
    <location>
        <begin position="100"/>
        <end position="192"/>
    </location>
</feature>
<dbReference type="InterPro" id="IPR024601">
    <property type="entry name" value="Peptidase_M1_pepN_C"/>
</dbReference>
<dbReference type="GO" id="GO:0008237">
    <property type="term" value="F:metallopeptidase activity"/>
    <property type="evidence" value="ECO:0007669"/>
    <property type="project" value="UniProtKB-UniRule"/>
</dbReference>
<gene>
    <name evidence="17" type="primary">pepN</name>
    <name evidence="17" type="ORF">V3328_16465</name>
</gene>
<evidence type="ECO:0000259" key="15">
    <source>
        <dbReference type="Pfam" id="PF17432"/>
    </source>
</evidence>
<reference evidence="17 18" key="1">
    <citation type="submission" date="2024-02" db="EMBL/GenBank/DDBJ databases">
        <title>Genome analysis and characterization of Microbaculum marinisediminis sp. nov., isolated from marine sediment.</title>
        <authorList>
            <person name="Du Z.-J."/>
            <person name="Ye Y.-Q."/>
            <person name="Zhang Z.-R."/>
            <person name="Yuan S.-M."/>
            <person name="Zhang X.-Y."/>
        </authorList>
    </citation>
    <scope>NUCLEOTIDE SEQUENCE [LARGE SCALE GENOMIC DNA]</scope>
    <source>
        <strain evidence="17 18">SDUM1044001</strain>
    </source>
</reference>
<keyword evidence="9 17" id="KW-0378">Hydrolase</keyword>
<dbReference type="AlphaFoldDB" id="A0AAW9RHE6"/>
<evidence type="ECO:0000259" key="13">
    <source>
        <dbReference type="Pfam" id="PF01433"/>
    </source>
</evidence>
<name>A0AAW9RHE6_9HYPH</name>
<dbReference type="InterPro" id="IPR001930">
    <property type="entry name" value="Peptidase_M1"/>
</dbReference>
<evidence type="ECO:0000256" key="7">
    <source>
        <dbReference type="ARBA" id="ARBA00022670"/>
    </source>
</evidence>
<dbReference type="FunFam" id="3.30.2010.30:FF:000002">
    <property type="entry name" value="Putative aminopeptidase N"/>
    <property type="match status" value="1"/>
</dbReference>
<evidence type="ECO:0000256" key="9">
    <source>
        <dbReference type="ARBA" id="ARBA00022801"/>
    </source>
</evidence>
<dbReference type="InterPro" id="IPR014782">
    <property type="entry name" value="Peptidase_M1_dom"/>
</dbReference>
<sequence length="880" mass="97620">MAKNQAPVIRLEDYTPPPYLVDRVDLDVRLEPDDARVASRLHARPNPDGGRGEFFLDGEDIELVSLELDGVPLPRSDYRLDDDGLTITSPPDRAFVLDISTRIDPSANTQLMGLYRSNGVYCTQCEAEGFRRITFFPDRPDVLAVYTVRIEARKSDAPILLSNGNLVETGDIPGSDRHFAVWHDPFPKPSYLFALVAGDLGHVADTFTTASGREVALAIYVERGKEDRCDYALQALKRSMRWDEEAFGREYDLDVFNIVAVSDFNMGAMENKGLNVFNDKYVLASPETATDTDYANIEAIIAHEYFHNWTGNRITCRDWFQLCLKEGLTVFRDQEFSSDVRSRPVERIGDVRTLKAHQFVEDAGPLAHPVRPETYREINNFYTATVYEKGAELIRMLKTLLGDGGFRAGMDLYFDRHDGTAATIEDFLACFAEATGRDLTHFKLWYRQAGTPEVTATGRYDAAAKRYELTLEQSCRPTPGQPTKEPLQIPIVFALIGPGGEEIEAPRTASPNVNGNLIELASPRETIVFEDLPGKPVPSLLRGFSAPVKLNANLSGDDLLFVAREDRDAFNRWQAVQTLATGILVDAQAKFATGDRPDLDPRFVDSLRRTAQDGDLDPAFRAQVLTLPSESDIARELGRDVDPDAIHDAGEWLRGLLGTRLGGELRDIYSRLGTNEPYSPDAESAGRRALRNTAMTLLAATGDGDGIALVERHYRNADNMTDRMAGLAALTRRPGAAADDALADFFERYRTDPLVLDKWFTIQATVPTPEALPRIVDLTKNPAFSLANPNRVRALVGAFAAGNATQFNRPDGAGYRFVADIVLAVDRANPQLAARLLSAFRSWRSLEPARRAAAEAELRRIAARDGLSRDTTDIVQRSLE</sequence>
<dbReference type="Gene3D" id="2.60.40.1730">
    <property type="entry name" value="tricorn interacting facor f3 domain"/>
    <property type="match status" value="1"/>
</dbReference>
<dbReference type="InterPro" id="IPR027268">
    <property type="entry name" value="Peptidase_M4/M1_CTD_sf"/>
</dbReference>
<dbReference type="Gene3D" id="3.30.2010.30">
    <property type="match status" value="1"/>
</dbReference>
<dbReference type="CDD" id="cd09600">
    <property type="entry name" value="M1_APN"/>
    <property type="match status" value="1"/>
</dbReference>
<evidence type="ECO:0000256" key="2">
    <source>
        <dbReference type="ARBA" id="ARBA00001947"/>
    </source>
</evidence>
<feature type="domain" description="Peptidase M1 alanyl aminopeptidase Ig-like fold" evidence="14">
    <location>
        <begin position="450"/>
        <end position="552"/>
    </location>
</feature>
<feature type="domain" description="Peptidase M1 alanyl aminopeptidase C-terminal" evidence="15">
    <location>
        <begin position="557"/>
        <end position="880"/>
    </location>
</feature>
<evidence type="ECO:0000256" key="12">
    <source>
        <dbReference type="NCBIfam" id="TIGR02414"/>
    </source>
</evidence>
<dbReference type="GO" id="GO:0016285">
    <property type="term" value="F:alanyl aminopeptidase activity"/>
    <property type="evidence" value="ECO:0007669"/>
    <property type="project" value="UniProtKB-EC"/>
</dbReference>
<feature type="domain" description="Peptidase M1 membrane alanine aminopeptidase" evidence="13">
    <location>
        <begin position="231"/>
        <end position="442"/>
    </location>
</feature>
<dbReference type="PRINTS" id="PR00756">
    <property type="entry name" value="ALADIPTASE"/>
</dbReference>
<evidence type="ECO:0000259" key="16">
    <source>
        <dbReference type="Pfam" id="PF17900"/>
    </source>
</evidence>
<evidence type="ECO:0000259" key="14">
    <source>
        <dbReference type="Pfam" id="PF11940"/>
    </source>
</evidence>
<dbReference type="Pfam" id="PF01433">
    <property type="entry name" value="Peptidase_M1"/>
    <property type="match status" value="1"/>
</dbReference>
<evidence type="ECO:0000313" key="18">
    <source>
        <dbReference type="Proteomes" id="UP001378188"/>
    </source>
</evidence>
<dbReference type="RefSeq" id="WP_340330777.1">
    <property type="nucleotide sequence ID" value="NZ_JAZHOF010000006.1"/>
</dbReference>
<keyword evidence="6 17" id="KW-0031">Aminopeptidase</keyword>
<dbReference type="GO" id="GO:0006508">
    <property type="term" value="P:proteolysis"/>
    <property type="evidence" value="ECO:0007669"/>
    <property type="project" value="UniProtKB-UniRule"/>
</dbReference>
<evidence type="ECO:0000256" key="1">
    <source>
        <dbReference type="ARBA" id="ARBA00000098"/>
    </source>
</evidence>
<comment type="catalytic activity">
    <reaction evidence="1">
        <text>Release of an N-terminal amino acid, Xaa-|-Yaa- from a peptide, amide or arylamide. Xaa is preferably Ala, but may be most amino acids including Pro (slow action). When a terminal hydrophobic residue is followed by a prolyl residue, the two may be released as an intact Xaa-Pro dipeptide.</text>
        <dbReference type="EC" id="3.4.11.2"/>
    </reaction>
</comment>
<comment type="caution">
    <text evidence="17">The sequence shown here is derived from an EMBL/GenBank/DDBJ whole genome shotgun (WGS) entry which is preliminary data.</text>
</comment>
<comment type="cofactor">
    <cofactor evidence="2">
        <name>Zn(2+)</name>
        <dbReference type="ChEBI" id="CHEBI:29105"/>
    </cofactor>
</comment>
<dbReference type="Pfam" id="PF17900">
    <property type="entry name" value="Peptidase_M1_N"/>
    <property type="match status" value="1"/>
</dbReference>
<dbReference type="InterPro" id="IPR042097">
    <property type="entry name" value="Aminopeptidase_N-like_N_sf"/>
</dbReference>
<dbReference type="PANTHER" id="PTHR46322">
    <property type="entry name" value="PUROMYCIN-SENSITIVE AMINOPEPTIDASE"/>
    <property type="match status" value="1"/>
</dbReference>
<evidence type="ECO:0000256" key="4">
    <source>
        <dbReference type="ARBA" id="ARBA00012564"/>
    </source>
</evidence>
<dbReference type="InterPro" id="IPR038438">
    <property type="entry name" value="PepN_Ig-like_sf"/>
</dbReference>
<keyword evidence="10" id="KW-0862">Zinc</keyword>
<proteinExistence type="inferred from homology"/>
<dbReference type="InterPro" id="IPR045357">
    <property type="entry name" value="Aminopeptidase_N-like_N"/>
</dbReference>
<organism evidence="17 18">
    <name type="scientific">Microbaculum marinum</name>
    <dbReference type="NCBI Taxonomy" id="1764581"/>
    <lineage>
        <taxon>Bacteria</taxon>
        <taxon>Pseudomonadati</taxon>
        <taxon>Pseudomonadota</taxon>
        <taxon>Alphaproteobacteria</taxon>
        <taxon>Hyphomicrobiales</taxon>
        <taxon>Tepidamorphaceae</taxon>
        <taxon>Microbaculum</taxon>
    </lineage>
</organism>
<protein>
    <recommendedName>
        <fullName evidence="5 12">Aminopeptidase N</fullName>
        <ecNumber evidence="4 12">3.4.11.2</ecNumber>
    </recommendedName>
</protein>
<dbReference type="InterPro" id="IPR012779">
    <property type="entry name" value="Peptidase_M1_pepN"/>
</dbReference>
<dbReference type="Gene3D" id="1.10.390.10">
    <property type="entry name" value="Neutral Protease Domain 2"/>
    <property type="match status" value="1"/>
</dbReference>
<keyword evidence="11" id="KW-0482">Metalloprotease</keyword>
<dbReference type="InterPro" id="IPR037144">
    <property type="entry name" value="Peptidase_M1_pepN_C_sf"/>
</dbReference>
<dbReference type="Proteomes" id="UP001378188">
    <property type="component" value="Unassembled WGS sequence"/>
</dbReference>
<evidence type="ECO:0000256" key="5">
    <source>
        <dbReference type="ARBA" id="ARBA00015611"/>
    </source>
</evidence>
<dbReference type="GO" id="GO:0008270">
    <property type="term" value="F:zinc ion binding"/>
    <property type="evidence" value="ECO:0007669"/>
    <property type="project" value="InterPro"/>
</dbReference>
<dbReference type="SUPFAM" id="SSF55486">
    <property type="entry name" value="Metalloproteases ('zincins'), catalytic domain"/>
    <property type="match status" value="1"/>
</dbReference>
<dbReference type="Gene3D" id="1.25.50.10">
    <property type="entry name" value="Peptidase M1, alanyl aminopeptidase, C-terminal domain"/>
    <property type="match status" value="1"/>
</dbReference>
<keyword evidence="8" id="KW-0479">Metal-binding</keyword>
<accession>A0AAW9RHE6</accession>
<keyword evidence="18" id="KW-1185">Reference proteome</keyword>
<dbReference type="InterPro" id="IPR035414">
    <property type="entry name" value="Peptidase_M1_pepN_Ig-like"/>
</dbReference>
<dbReference type="SUPFAM" id="SSF63737">
    <property type="entry name" value="Leukotriene A4 hydrolase N-terminal domain"/>
    <property type="match status" value="1"/>
</dbReference>
<evidence type="ECO:0000256" key="8">
    <source>
        <dbReference type="ARBA" id="ARBA00022723"/>
    </source>
</evidence>
<evidence type="ECO:0000256" key="10">
    <source>
        <dbReference type="ARBA" id="ARBA00022833"/>
    </source>
</evidence>
<comment type="similarity">
    <text evidence="3">Belongs to the peptidase M1 family.</text>
</comment>
<dbReference type="FunFam" id="2.60.40.1840:FF:000001">
    <property type="entry name" value="Aminopeptidase N"/>
    <property type="match status" value="1"/>
</dbReference>
<dbReference type="NCBIfam" id="TIGR02414">
    <property type="entry name" value="pepN_proteo"/>
    <property type="match status" value="1"/>
</dbReference>